<dbReference type="Pfam" id="PF06353">
    <property type="entry name" value="DUF1062"/>
    <property type="match status" value="1"/>
</dbReference>
<organism evidence="1">
    <name type="scientific">bioreactor metagenome</name>
    <dbReference type="NCBI Taxonomy" id="1076179"/>
    <lineage>
        <taxon>unclassified sequences</taxon>
        <taxon>metagenomes</taxon>
        <taxon>ecological metagenomes</taxon>
    </lineage>
</organism>
<dbReference type="EMBL" id="VSSQ01006231">
    <property type="protein sequence ID" value="MPM31984.1"/>
    <property type="molecule type" value="Genomic_DNA"/>
</dbReference>
<comment type="caution">
    <text evidence="1">The sequence shown here is derived from an EMBL/GenBank/DDBJ whole genome shotgun (WGS) entry which is preliminary data.</text>
</comment>
<protein>
    <recommendedName>
        <fullName evidence="2">DUF1062 domain-containing protein</fullName>
    </recommendedName>
</protein>
<reference evidence="1" key="1">
    <citation type="submission" date="2019-08" db="EMBL/GenBank/DDBJ databases">
        <authorList>
            <person name="Kucharzyk K."/>
            <person name="Murdoch R.W."/>
            <person name="Higgins S."/>
            <person name="Loffler F."/>
        </authorList>
    </citation>
    <scope>NUCLEOTIDE SEQUENCE</scope>
</reference>
<evidence type="ECO:0000313" key="1">
    <source>
        <dbReference type="EMBL" id="MPM31984.1"/>
    </source>
</evidence>
<name>A0A644Z1C0_9ZZZZ</name>
<sequence length="176" mass="19281">MQYLTAPTALRYCKHCGVKTTFVSSGLFRVNAQQKSLDIWLIFKCQHCDTTWNCTILSRANPGNLQKSLLQGFHTNSETLAMQYATDAALLKRNGAAPGVPQLALLGPDVGSETPVCIELTAPWPAEYKAATAIRQKLGLSRSKFDQLCESGRLTCLSGQNLKRCNLTGTFLLKLS</sequence>
<dbReference type="InterPro" id="IPR009412">
    <property type="entry name" value="DUF1062"/>
</dbReference>
<accession>A0A644Z1C0</accession>
<proteinExistence type="predicted"/>
<gene>
    <name evidence="1" type="ORF">SDC9_78541</name>
</gene>
<dbReference type="AlphaFoldDB" id="A0A644Z1C0"/>
<evidence type="ECO:0008006" key="2">
    <source>
        <dbReference type="Google" id="ProtNLM"/>
    </source>
</evidence>